<gene>
    <name evidence="3" type="ORF">KKP3000_000724</name>
</gene>
<keyword evidence="4" id="KW-1185">Reference proteome</keyword>
<evidence type="ECO:0000256" key="1">
    <source>
        <dbReference type="ARBA" id="ARBA00006817"/>
    </source>
</evidence>
<dbReference type="SUPFAM" id="SSF55961">
    <property type="entry name" value="Bet v1-like"/>
    <property type="match status" value="1"/>
</dbReference>
<reference evidence="3 4" key="1">
    <citation type="journal article" date="2024" name="Int. J. Mol. Sci.">
        <title>Exploration of Alicyclobacillus spp. Genome in Search of Antibiotic Resistance.</title>
        <authorList>
            <person name="Bucka-Kolendo J."/>
            <person name="Kiousi D.E."/>
            <person name="Dekowska A."/>
            <person name="Mikolajczuk-Szczyrba A."/>
            <person name="Karadedos D.M."/>
            <person name="Michael P."/>
            <person name="Galanis A."/>
            <person name="Sokolowska B."/>
        </authorList>
    </citation>
    <scope>NUCLEOTIDE SEQUENCE [LARGE SCALE GENOMIC DNA]</scope>
    <source>
        <strain evidence="3 4">KKP 3000</strain>
    </source>
</reference>
<dbReference type="RefSeq" id="WP_275475047.1">
    <property type="nucleotide sequence ID" value="NZ_CP162940.1"/>
</dbReference>
<dbReference type="EMBL" id="JBDXSU010000015">
    <property type="protein sequence ID" value="MFB5191935.1"/>
    <property type="molecule type" value="Genomic_DNA"/>
</dbReference>
<evidence type="ECO:0000313" key="4">
    <source>
        <dbReference type="Proteomes" id="UP001579974"/>
    </source>
</evidence>
<dbReference type="InterPro" id="IPR023393">
    <property type="entry name" value="START-like_dom_sf"/>
</dbReference>
<dbReference type="InterPro" id="IPR013538">
    <property type="entry name" value="ASHA1/2-like_C"/>
</dbReference>
<sequence length="174" mass="19578">MNSDAFGNVRLIRGEGDWILVLERTMDHRLEDVFAALTEAEQIPSWAPFTTDRDLVTTGRVRLAHIDMPEAPQRQGEVLEVSAPRLLVLRWGDDILRWELSGDGEHTGLILRHHFADRKEAPSYAAGWHLCLDGLAGALAGEKLPSMVGRNAMKHGWQTLYEQYAEAFRDTSTT</sequence>
<evidence type="ECO:0000313" key="3">
    <source>
        <dbReference type="EMBL" id="MFB5191935.1"/>
    </source>
</evidence>
<comment type="similarity">
    <text evidence="1">Belongs to the AHA1 family.</text>
</comment>
<accession>A0ABV5AIS4</accession>
<evidence type="ECO:0000259" key="2">
    <source>
        <dbReference type="Pfam" id="PF08327"/>
    </source>
</evidence>
<dbReference type="Gene3D" id="3.30.530.20">
    <property type="match status" value="1"/>
</dbReference>
<name>A0ABV5AIS4_9BACL</name>
<dbReference type="Pfam" id="PF08327">
    <property type="entry name" value="AHSA1"/>
    <property type="match status" value="1"/>
</dbReference>
<comment type="caution">
    <text evidence="3">The sequence shown here is derived from an EMBL/GenBank/DDBJ whole genome shotgun (WGS) entry which is preliminary data.</text>
</comment>
<dbReference type="Proteomes" id="UP001579974">
    <property type="component" value="Unassembled WGS sequence"/>
</dbReference>
<feature type="domain" description="Activator of Hsp90 ATPase homologue 1/2-like C-terminal" evidence="2">
    <location>
        <begin position="29"/>
        <end position="139"/>
    </location>
</feature>
<organism evidence="3 4">
    <name type="scientific">Alicyclobacillus fastidiosus</name>
    <dbReference type="NCBI Taxonomy" id="392011"/>
    <lineage>
        <taxon>Bacteria</taxon>
        <taxon>Bacillati</taxon>
        <taxon>Bacillota</taxon>
        <taxon>Bacilli</taxon>
        <taxon>Bacillales</taxon>
        <taxon>Alicyclobacillaceae</taxon>
        <taxon>Alicyclobacillus</taxon>
    </lineage>
</organism>
<protein>
    <submittedName>
        <fullName evidence="3">SRPBCC domain-containing protein</fullName>
    </submittedName>
</protein>
<proteinExistence type="inferred from homology"/>